<dbReference type="AlphaFoldDB" id="A0A095Z9U5"/>
<evidence type="ECO:0000313" key="2">
    <source>
        <dbReference type="EMBL" id="KGF31116.1"/>
    </source>
</evidence>
<dbReference type="RefSeq" id="WP_018025701.1">
    <property type="nucleotide sequence ID" value="NZ_JRNI01000017.1"/>
</dbReference>
<dbReference type="EMBL" id="JRNI01000017">
    <property type="protein sequence ID" value="KGF31116.1"/>
    <property type="molecule type" value="Genomic_DNA"/>
</dbReference>
<keyword evidence="1" id="KW-0732">Signal</keyword>
<feature type="chain" id="PRO_5001923413" description="Lipoprotein" evidence="1">
    <location>
        <begin position="21"/>
        <end position="86"/>
    </location>
</feature>
<accession>A0A095Z9U5</accession>
<keyword evidence="3" id="KW-1185">Reference proteome</keyword>
<comment type="caution">
    <text evidence="2">The sequence shown here is derived from an EMBL/GenBank/DDBJ whole genome shotgun (WGS) entry which is preliminary data.</text>
</comment>
<proteinExistence type="predicted"/>
<name>A0A095Z9U5_9BURK</name>
<gene>
    <name evidence="2" type="ORF">HMPREF2130_04875</name>
</gene>
<protein>
    <recommendedName>
        <fullName evidence="4">Lipoprotein</fullName>
    </recommendedName>
</protein>
<evidence type="ECO:0000313" key="3">
    <source>
        <dbReference type="Proteomes" id="UP000029629"/>
    </source>
</evidence>
<dbReference type="GeneID" id="93428375"/>
<dbReference type="OrthoDB" id="8665323at2"/>
<reference evidence="2 3" key="1">
    <citation type="submission" date="2014-07" db="EMBL/GenBank/DDBJ databases">
        <authorList>
            <person name="McCorrison J."/>
            <person name="Sanka R."/>
            <person name="Torralba M."/>
            <person name="Gillis M."/>
            <person name="Haft D.H."/>
            <person name="Methe B."/>
            <person name="Sutton G."/>
            <person name="Nelson K.E."/>
        </authorList>
    </citation>
    <scope>NUCLEOTIDE SEQUENCE [LARGE SCALE GENOMIC DNA]</scope>
    <source>
        <strain evidence="2 3">DNF00040</strain>
    </source>
</reference>
<dbReference type="PROSITE" id="PS51257">
    <property type="entry name" value="PROKAR_LIPOPROTEIN"/>
    <property type="match status" value="1"/>
</dbReference>
<evidence type="ECO:0008006" key="4">
    <source>
        <dbReference type="Google" id="ProtNLM"/>
    </source>
</evidence>
<dbReference type="Proteomes" id="UP000029629">
    <property type="component" value="Unassembled WGS sequence"/>
</dbReference>
<evidence type="ECO:0000256" key="1">
    <source>
        <dbReference type="SAM" id="SignalP"/>
    </source>
</evidence>
<organism evidence="2 3">
    <name type="scientific">Oligella urethralis DNF00040</name>
    <dbReference type="NCBI Taxonomy" id="1401065"/>
    <lineage>
        <taxon>Bacteria</taxon>
        <taxon>Pseudomonadati</taxon>
        <taxon>Pseudomonadota</taxon>
        <taxon>Betaproteobacteria</taxon>
        <taxon>Burkholderiales</taxon>
        <taxon>Alcaligenaceae</taxon>
        <taxon>Oligella</taxon>
    </lineage>
</organism>
<sequence>MKFFSTVARFVLVGTLVSLAACGSKQTPTYGGSAAPKADNRCLLSPSSCRKAPPRYERGERAYAEQAAADLNRQQAARLKAAGWFR</sequence>
<feature type="signal peptide" evidence="1">
    <location>
        <begin position="1"/>
        <end position="20"/>
    </location>
</feature>